<name>A0A0F9SFL7_9ZZZZ</name>
<organism evidence="1">
    <name type="scientific">marine sediment metagenome</name>
    <dbReference type="NCBI Taxonomy" id="412755"/>
    <lineage>
        <taxon>unclassified sequences</taxon>
        <taxon>metagenomes</taxon>
        <taxon>ecological metagenomes</taxon>
    </lineage>
</organism>
<proteinExistence type="predicted"/>
<sequence length="47" mass="4855">MVLKASSLIKLKKRAKGKPVRGLLVGGITALLGVALLSETAAAVRRV</sequence>
<comment type="caution">
    <text evidence="1">The sequence shown here is derived from an EMBL/GenBank/DDBJ whole genome shotgun (WGS) entry which is preliminary data.</text>
</comment>
<evidence type="ECO:0000313" key="1">
    <source>
        <dbReference type="EMBL" id="KKN65804.1"/>
    </source>
</evidence>
<reference evidence="1" key="1">
    <citation type="journal article" date="2015" name="Nature">
        <title>Complex archaea that bridge the gap between prokaryotes and eukaryotes.</title>
        <authorList>
            <person name="Spang A."/>
            <person name="Saw J.H."/>
            <person name="Jorgensen S.L."/>
            <person name="Zaremba-Niedzwiedzka K."/>
            <person name="Martijn J."/>
            <person name="Lind A.E."/>
            <person name="van Eijk R."/>
            <person name="Schleper C."/>
            <person name="Guy L."/>
            <person name="Ettema T.J."/>
        </authorList>
    </citation>
    <scope>NUCLEOTIDE SEQUENCE</scope>
</reference>
<dbReference type="EMBL" id="LAZR01000515">
    <property type="protein sequence ID" value="KKN65804.1"/>
    <property type="molecule type" value="Genomic_DNA"/>
</dbReference>
<gene>
    <name evidence="1" type="ORF">LCGC14_0477400</name>
</gene>
<dbReference type="AlphaFoldDB" id="A0A0F9SFL7"/>
<protein>
    <submittedName>
        <fullName evidence="1">Uncharacterized protein</fullName>
    </submittedName>
</protein>
<accession>A0A0F9SFL7</accession>